<organism evidence="1 2">
    <name type="scientific">Mucuna pruriens</name>
    <name type="common">Velvet bean</name>
    <name type="synonym">Dolichos pruriens</name>
    <dbReference type="NCBI Taxonomy" id="157652"/>
    <lineage>
        <taxon>Eukaryota</taxon>
        <taxon>Viridiplantae</taxon>
        <taxon>Streptophyta</taxon>
        <taxon>Embryophyta</taxon>
        <taxon>Tracheophyta</taxon>
        <taxon>Spermatophyta</taxon>
        <taxon>Magnoliopsida</taxon>
        <taxon>eudicotyledons</taxon>
        <taxon>Gunneridae</taxon>
        <taxon>Pentapetalae</taxon>
        <taxon>rosids</taxon>
        <taxon>fabids</taxon>
        <taxon>Fabales</taxon>
        <taxon>Fabaceae</taxon>
        <taxon>Papilionoideae</taxon>
        <taxon>50 kb inversion clade</taxon>
        <taxon>NPAAA clade</taxon>
        <taxon>indigoferoid/millettioid clade</taxon>
        <taxon>Phaseoleae</taxon>
        <taxon>Mucuna</taxon>
    </lineage>
</organism>
<sequence>MDPKPVRSVELDRRKAANGHMPWAVIPKKDKECLQQEGKTSGIQRRRPSTQEEVAQHQRLWAPNYEGPYTVKHAFSGAALVLVDSERQELKHPVNADVVKLFYP</sequence>
<dbReference type="EMBL" id="QJKJ01013655">
    <property type="protein sequence ID" value="RDX65957.1"/>
    <property type="molecule type" value="Genomic_DNA"/>
</dbReference>
<evidence type="ECO:0000313" key="2">
    <source>
        <dbReference type="Proteomes" id="UP000257109"/>
    </source>
</evidence>
<dbReference type="Proteomes" id="UP000257109">
    <property type="component" value="Unassembled WGS sequence"/>
</dbReference>
<accession>A0A371EIS8</accession>
<proteinExistence type="predicted"/>
<gene>
    <name evidence="1" type="ORF">CR513_55335</name>
</gene>
<comment type="caution">
    <text evidence="1">The sequence shown here is derived from an EMBL/GenBank/DDBJ whole genome shotgun (WGS) entry which is preliminary data.</text>
</comment>
<feature type="non-terminal residue" evidence="1">
    <location>
        <position position="1"/>
    </location>
</feature>
<reference evidence="1" key="1">
    <citation type="submission" date="2018-05" db="EMBL/GenBank/DDBJ databases">
        <title>Draft genome of Mucuna pruriens seed.</title>
        <authorList>
            <person name="Nnadi N.E."/>
            <person name="Vos R."/>
            <person name="Hasami M.H."/>
            <person name="Devisetty U.K."/>
            <person name="Aguiy J.C."/>
        </authorList>
    </citation>
    <scope>NUCLEOTIDE SEQUENCE [LARGE SCALE GENOMIC DNA]</scope>
    <source>
        <strain evidence="1">JCA_2017</strain>
    </source>
</reference>
<dbReference type="AlphaFoldDB" id="A0A371EIS8"/>
<keyword evidence="2" id="KW-1185">Reference proteome</keyword>
<evidence type="ECO:0000313" key="1">
    <source>
        <dbReference type="EMBL" id="RDX65957.1"/>
    </source>
</evidence>
<name>A0A371EIS8_MUCPR</name>
<dbReference type="OrthoDB" id="1637540at2759"/>
<protein>
    <submittedName>
        <fullName evidence="1">Uncharacterized protein</fullName>
    </submittedName>
</protein>